<evidence type="ECO:0000313" key="3">
    <source>
        <dbReference type="EnsemblPlants" id="PNT74555"/>
    </source>
</evidence>
<keyword evidence="4" id="KW-1185">Reference proteome</keyword>
<evidence type="ECO:0000256" key="1">
    <source>
        <dbReference type="SAM" id="MobiDB-lite"/>
    </source>
</evidence>
<dbReference type="Gramene" id="PNT74555">
    <property type="protein sequence ID" value="PNT74555"/>
    <property type="gene ID" value="BRADI_1g17534v3"/>
</dbReference>
<dbReference type="OrthoDB" id="693469at2759"/>
<dbReference type="InParanoid" id="A0A2K2DJV3"/>
<reference evidence="2" key="2">
    <citation type="submission" date="2017-06" db="EMBL/GenBank/DDBJ databases">
        <title>WGS assembly of Brachypodium distachyon.</title>
        <authorList>
            <consortium name="The International Brachypodium Initiative"/>
            <person name="Lucas S."/>
            <person name="Harmon-Smith M."/>
            <person name="Lail K."/>
            <person name="Tice H."/>
            <person name="Grimwood J."/>
            <person name="Bruce D."/>
            <person name="Barry K."/>
            <person name="Shu S."/>
            <person name="Lindquist E."/>
            <person name="Wang M."/>
            <person name="Pitluck S."/>
            <person name="Vogel J.P."/>
            <person name="Garvin D.F."/>
            <person name="Mockler T.C."/>
            <person name="Schmutz J."/>
            <person name="Rokhsar D."/>
            <person name="Bevan M.W."/>
        </authorList>
    </citation>
    <scope>NUCLEOTIDE SEQUENCE</scope>
    <source>
        <strain evidence="2">Bd21</strain>
    </source>
</reference>
<feature type="compositionally biased region" description="Polar residues" evidence="1">
    <location>
        <begin position="148"/>
        <end position="157"/>
    </location>
</feature>
<feature type="region of interest" description="Disordered" evidence="1">
    <location>
        <begin position="146"/>
        <end position="189"/>
    </location>
</feature>
<protein>
    <submittedName>
        <fullName evidence="2 3">Uncharacterized protein</fullName>
    </submittedName>
</protein>
<evidence type="ECO:0000313" key="2">
    <source>
        <dbReference type="EMBL" id="PNT74555.1"/>
    </source>
</evidence>
<dbReference type="EnsemblPlants" id="PNT74555">
    <property type="protein sequence ID" value="PNT74555"/>
    <property type="gene ID" value="BRADI_1g17534v3"/>
</dbReference>
<proteinExistence type="predicted"/>
<dbReference type="AlphaFoldDB" id="A0A2K2DJV3"/>
<accession>A0A2K2DJV3</accession>
<dbReference type="Proteomes" id="UP000008810">
    <property type="component" value="Chromosome 1"/>
</dbReference>
<dbReference type="PANTHER" id="PTHR34835:SF63">
    <property type="entry name" value="AMINOTRANSFERASE-LIKE PLANT MOBILE DOMAIN-CONTAINING PROTEIN"/>
    <property type="match status" value="1"/>
</dbReference>
<feature type="compositionally biased region" description="Basic and acidic residues" evidence="1">
    <location>
        <begin position="164"/>
        <end position="189"/>
    </location>
</feature>
<gene>
    <name evidence="2" type="ORF">BRADI_1g17534v3</name>
</gene>
<dbReference type="PANTHER" id="PTHR34835">
    <property type="entry name" value="OS07G0283600 PROTEIN-RELATED"/>
    <property type="match status" value="1"/>
</dbReference>
<reference evidence="2 3" key="1">
    <citation type="journal article" date="2010" name="Nature">
        <title>Genome sequencing and analysis of the model grass Brachypodium distachyon.</title>
        <authorList>
            <consortium name="International Brachypodium Initiative"/>
        </authorList>
    </citation>
    <scope>NUCLEOTIDE SEQUENCE [LARGE SCALE GENOMIC DNA]</scope>
    <source>
        <strain evidence="2 3">Bd21</strain>
    </source>
</reference>
<sequence>MSSPRTPLLIFFPAPSEAFMAYTEFARGLGERGAHGLKAAETCLLKMLDESSSKIETDCFKIAVVIYVVGNLLAPSSKYDYVALDFLSVVNDPDMISQFNWSAYVLKSDEANGYSTLTLNGCHLFLQMLDSGPSALCAVAKSDGPVEETTQTSTGHNPYTRKRLWPDSSERRDRRPGGSESHCVDIRRSSKQARSEGKCVVTCTQKMEVPDHRNTPLVDVNTSAAGAIDRLVVFSDDVWSVLMMAAIDETNARGDVLFGETQLAVLLGRRVLTPCRFAREPWAVGSFPSTPSPVATMAIDHWMGVAPSTTLAS</sequence>
<evidence type="ECO:0000313" key="4">
    <source>
        <dbReference type="Proteomes" id="UP000008810"/>
    </source>
</evidence>
<reference evidence="3" key="3">
    <citation type="submission" date="2018-08" db="UniProtKB">
        <authorList>
            <consortium name="EnsemblPlants"/>
        </authorList>
    </citation>
    <scope>IDENTIFICATION</scope>
    <source>
        <strain evidence="3">cv. Bd21</strain>
    </source>
</reference>
<name>A0A2K2DJV3_BRADI</name>
<dbReference type="EMBL" id="CM000880">
    <property type="protein sequence ID" value="PNT74555.1"/>
    <property type="molecule type" value="Genomic_DNA"/>
</dbReference>
<organism evidence="2">
    <name type="scientific">Brachypodium distachyon</name>
    <name type="common">Purple false brome</name>
    <name type="synonym">Trachynia distachya</name>
    <dbReference type="NCBI Taxonomy" id="15368"/>
    <lineage>
        <taxon>Eukaryota</taxon>
        <taxon>Viridiplantae</taxon>
        <taxon>Streptophyta</taxon>
        <taxon>Embryophyta</taxon>
        <taxon>Tracheophyta</taxon>
        <taxon>Spermatophyta</taxon>
        <taxon>Magnoliopsida</taxon>
        <taxon>Liliopsida</taxon>
        <taxon>Poales</taxon>
        <taxon>Poaceae</taxon>
        <taxon>BOP clade</taxon>
        <taxon>Pooideae</taxon>
        <taxon>Stipodae</taxon>
        <taxon>Brachypodieae</taxon>
        <taxon>Brachypodium</taxon>
    </lineage>
</organism>